<dbReference type="RefSeq" id="WP_277861428.1">
    <property type="nucleotide sequence ID" value="NZ_JARRAG010000002.1"/>
</dbReference>
<dbReference type="EMBL" id="JARRAG010000002">
    <property type="protein sequence ID" value="MDG3005079.1"/>
    <property type="molecule type" value="Genomic_DNA"/>
</dbReference>
<organism evidence="1 2">
    <name type="scientific">Paludisphaera mucosa</name>
    <dbReference type="NCBI Taxonomy" id="3030827"/>
    <lineage>
        <taxon>Bacteria</taxon>
        <taxon>Pseudomonadati</taxon>
        <taxon>Planctomycetota</taxon>
        <taxon>Planctomycetia</taxon>
        <taxon>Isosphaerales</taxon>
        <taxon>Isosphaeraceae</taxon>
        <taxon>Paludisphaera</taxon>
    </lineage>
</organism>
<accession>A0ABT6FBV8</accession>
<gene>
    <name evidence="1" type="ORF">PZE19_14925</name>
</gene>
<sequence length="616" mass="64969">MTCLVLVLASAARGEEATASADALLKLVPAEAGAVLAVDDLRDRWAAIAGSRLARDVQELPAFRAWLDSRSAGDFLEARDRIMGFLQTSHREIRDEILGDAVVLAILPPEDPALDASQSRGLMLLKARDPKLLRRLVDQINAVQKQNGELAEVVEVQRAGVGYFTRRFPEGSGQIPESFAIFPDGVFAFSNAEPLIQEVIDRKAGPSGEGNGKGRGASFVEAAGFAEASKALSGRPLARAFVSPDFVARVFAGLPPAADPELRRVVDAGRAYLGAMSRAGAALVVEDAKIQLQLVQAFKAGSFRRLGGSILSAYQPGVERPGPGPRLMALPATAVAAASLRVDVAGMYRFLMDLVPAKDQARIAKLESIAGVLLLGQDLRNRILPTLGPRLVVYADAADLSAPKRTAEASVGGFPFPIVASIEIDEEAALDRDGGVPRASTAAAVHNALNGVLTALALDEKRVPATANVVVRDGVAALDVPYPFAFAIDPQGRFLSVGTSIEAVARYLQAGARADAGARFRGFQAAAFPDCEAFACVDLAALGELAVKHKDRLTAAVARRNGRPAEDVARDLDQLMGLIRLFDAAYLAGRVDVPGVLVDHRLGLLARRAGATPATP</sequence>
<evidence type="ECO:0000313" key="1">
    <source>
        <dbReference type="EMBL" id="MDG3005079.1"/>
    </source>
</evidence>
<name>A0ABT6FBV8_9BACT</name>
<dbReference type="Proteomes" id="UP001216907">
    <property type="component" value="Unassembled WGS sequence"/>
</dbReference>
<comment type="caution">
    <text evidence="1">The sequence shown here is derived from an EMBL/GenBank/DDBJ whole genome shotgun (WGS) entry which is preliminary data.</text>
</comment>
<protein>
    <recommendedName>
        <fullName evidence="3">DUF3352 domain-containing protein</fullName>
    </recommendedName>
</protein>
<evidence type="ECO:0000313" key="2">
    <source>
        <dbReference type="Proteomes" id="UP001216907"/>
    </source>
</evidence>
<evidence type="ECO:0008006" key="3">
    <source>
        <dbReference type="Google" id="ProtNLM"/>
    </source>
</evidence>
<proteinExistence type="predicted"/>
<keyword evidence="2" id="KW-1185">Reference proteome</keyword>
<reference evidence="1 2" key="1">
    <citation type="submission" date="2023-03" db="EMBL/GenBank/DDBJ databases">
        <title>Paludisphaera mucosa sp. nov. a novel planctomycete from northern fen.</title>
        <authorList>
            <person name="Ivanova A."/>
        </authorList>
    </citation>
    <scope>NUCLEOTIDE SEQUENCE [LARGE SCALE GENOMIC DNA]</scope>
    <source>
        <strain evidence="1 2">Pla2</strain>
    </source>
</reference>